<dbReference type="PIRSF" id="PIRSF028304">
    <property type="entry name" value="UCP028304"/>
    <property type="match status" value="1"/>
</dbReference>
<gene>
    <name evidence="1" type="ORF">MNBD_GAMMA22-531</name>
</gene>
<name>A0A3B0ZHM0_9ZZZZ</name>
<sequence length="577" mass="66005">MREYYEAELRLLHESAQEFAKAYPEQAGMLNLNELKDRDPYIERLLEGMAYLTAQIRQHIDDDIPEISENLLYQLWPHFLRPYPSSTIIQFMPRIGQLQQSQLLEKGTLLLTDPIGDDRVICRFGSTVDVTLNPIRLSRVSLSEPAGGGTQLKFTFQLDSGVSAADIDLSNLKIHIHADPALALLLHHQFTGELQRAHLSFPDQPTVMPHNLGAQKCVSASHFDMDASMLPITGRSFHGFHLLQDFFNFREKYMFFTINGIENVTWPDATSQFDIEFKIKAILPQDHSLTKDNFLLHCSPAVNLFKQASEPINLTHKRSAYPVIADLASREGAEVYSVDKVTGVDAENGEQYEYFPMYTFQHRRKGGRYYHSNRRILGTGRPETYLSIGGVSTFRAEMLSCDITATNGSYPRRYIHENEISIPSVDFPSYASFKNLTRPSIMYPPPERGRFQWDLISHLSLNYSSLASLEVLRRVLSLYDWSNDEQNSRRINGIQNIEIESIERIRKGAILRGLEITLTVHEDRYRSISDIHLFGMVLHHFFSMYAAINCFVLTKLSCHPSNKVLKWEPLVGENSPI</sequence>
<dbReference type="PANTHER" id="PTHR35370:SF1">
    <property type="entry name" value="TYPE VI SECRETION SYSTEM COMPONENT TSSF1"/>
    <property type="match status" value="1"/>
</dbReference>
<organism evidence="1">
    <name type="scientific">hydrothermal vent metagenome</name>
    <dbReference type="NCBI Taxonomy" id="652676"/>
    <lineage>
        <taxon>unclassified sequences</taxon>
        <taxon>metagenomes</taxon>
        <taxon>ecological metagenomes</taxon>
    </lineage>
</organism>
<dbReference type="Pfam" id="PF05947">
    <property type="entry name" value="T6SS_TssF"/>
    <property type="match status" value="1"/>
</dbReference>
<accession>A0A3B0ZHM0</accession>
<proteinExistence type="predicted"/>
<dbReference type="PANTHER" id="PTHR35370">
    <property type="entry name" value="CYTOPLASMIC PROTEIN-RELATED-RELATED"/>
    <property type="match status" value="1"/>
</dbReference>
<reference evidence="1" key="1">
    <citation type="submission" date="2018-06" db="EMBL/GenBank/DDBJ databases">
        <authorList>
            <person name="Zhirakovskaya E."/>
        </authorList>
    </citation>
    <scope>NUCLEOTIDE SEQUENCE</scope>
</reference>
<dbReference type="AlphaFoldDB" id="A0A3B0ZHM0"/>
<evidence type="ECO:0000313" key="1">
    <source>
        <dbReference type="EMBL" id="VAW92925.1"/>
    </source>
</evidence>
<dbReference type="InterPro" id="IPR010272">
    <property type="entry name" value="T6SS_TssF"/>
</dbReference>
<dbReference type="EMBL" id="UOFS01000013">
    <property type="protein sequence ID" value="VAW92925.1"/>
    <property type="molecule type" value="Genomic_DNA"/>
</dbReference>
<dbReference type="NCBIfam" id="TIGR03359">
    <property type="entry name" value="VI_chp_6"/>
    <property type="match status" value="1"/>
</dbReference>
<protein>
    <submittedName>
        <fullName evidence="1">Protein ImpG/VasA</fullName>
    </submittedName>
</protein>